<comment type="caution">
    <text evidence="1">The sequence shown here is derived from an EMBL/GenBank/DDBJ whole genome shotgun (WGS) entry which is preliminary data.</text>
</comment>
<evidence type="ECO:0000313" key="2">
    <source>
        <dbReference type="Proteomes" id="UP000219559"/>
    </source>
</evidence>
<keyword evidence="2" id="KW-1185">Reference proteome</keyword>
<dbReference type="CDD" id="cd07177">
    <property type="entry name" value="terB_like"/>
    <property type="match status" value="1"/>
</dbReference>
<evidence type="ECO:0000313" key="1">
    <source>
        <dbReference type="EMBL" id="PCE66143.1"/>
    </source>
</evidence>
<reference evidence="1 2" key="1">
    <citation type="submission" date="2017-04" db="EMBL/GenBank/DDBJ databases">
        <title>A new member of the family Flavobacteriaceae isolated from ascidians.</title>
        <authorList>
            <person name="Chen L."/>
        </authorList>
    </citation>
    <scope>NUCLEOTIDE SEQUENCE [LARGE SCALE GENOMIC DNA]</scope>
    <source>
        <strain evidence="1 2">HQA918</strain>
    </source>
</reference>
<dbReference type="Proteomes" id="UP000219559">
    <property type="component" value="Unassembled WGS sequence"/>
</dbReference>
<dbReference type="SUPFAM" id="SSF158682">
    <property type="entry name" value="TerB-like"/>
    <property type="match status" value="1"/>
</dbReference>
<gene>
    <name evidence="1" type="ORF">B7P33_02260</name>
</gene>
<protein>
    <recommendedName>
        <fullName evidence="3">TerB family tellurite resistance protein</fullName>
    </recommendedName>
</protein>
<dbReference type="InterPro" id="IPR029024">
    <property type="entry name" value="TerB-like"/>
</dbReference>
<dbReference type="OrthoDB" id="981083at2"/>
<proteinExistence type="predicted"/>
<dbReference type="AlphaFoldDB" id="A0A2A4GCG1"/>
<dbReference type="EMBL" id="NBWU01000001">
    <property type="protein sequence ID" value="PCE66143.1"/>
    <property type="molecule type" value="Genomic_DNA"/>
</dbReference>
<evidence type="ECO:0008006" key="3">
    <source>
        <dbReference type="Google" id="ProtNLM"/>
    </source>
</evidence>
<sequence length="140" mass="15967">MSIVDAYKHGEHKRNVAHFAAIATLAKADGVITDKESEILDRFARKLGVTAHEFKSIMDSDKKYPIDPAISAEKRLERIFDLFKIVFADHKFDENEIGLVKRYALGLGYSKDNVDQVVHKAIKIFTGMIDFEDFQYLMGK</sequence>
<dbReference type="RefSeq" id="WP_097441664.1">
    <property type="nucleotide sequence ID" value="NZ_NBWU01000001.1"/>
</dbReference>
<name>A0A2A4GCG1_9FLAO</name>
<organism evidence="1 2">
    <name type="scientific">Sediminicola luteus</name>
    <dbReference type="NCBI Taxonomy" id="319238"/>
    <lineage>
        <taxon>Bacteria</taxon>
        <taxon>Pseudomonadati</taxon>
        <taxon>Bacteroidota</taxon>
        <taxon>Flavobacteriia</taxon>
        <taxon>Flavobacteriales</taxon>
        <taxon>Flavobacteriaceae</taxon>
        <taxon>Sediminicola</taxon>
    </lineage>
</organism>
<dbReference type="Gene3D" id="1.10.3680.10">
    <property type="entry name" value="TerB-like"/>
    <property type="match status" value="1"/>
</dbReference>
<accession>A0A2A4GCG1</accession>